<dbReference type="RefSeq" id="XP_040803671.1">
    <property type="nucleotide sequence ID" value="XM_040949167.1"/>
</dbReference>
<evidence type="ECO:0000256" key="2">
    <source>
        <dbReference type="ARBA" id="ARBA00010617"/>
    </source>
</evidence>
<dbReference type="VEuPathDB" id="FungiDB:BO72DRAFT_504909"/>
<evidence type="ECO:0000256" key="1">
    <source>
        <dbReference type="ARBA" id="ARBA00001971"/>
    </source>
</evidence>
<keyword evidence="6 8" id="KW-0408">Iron</keyword>
<keyword evidence="9" id="KW-0472">Membrane</keyword>
<keyword evidence="4 8" id="KW-0479">Metal-binding</keyword>
<dbReference type="Pfam" id="PF00067">
    <property type="entry name" value="p450"/>
    <property type="match status" value="1"/>
</dbReference>
<name>A0A8G1RY11_9EURO</name>
<evidence type="ECO:0000256" key="7">
    <source>
        <dbReference type="ARBA" id="ARBA00023033"/>
    </source>
</evidence>
<dbReference type="Gene3D" id="1.10.630.10">
    <property type="entry name" value="Cytochrome P450"/>
    <property type="match status" value="1"/>
</dbReference>
<keyword evidence="7 10" id="KW-0503">Monooxygenase</keyword>
<keyword evidence="5" id="KW-0560">Oxidoreductase</keyword>
<dbReference type="GO" id="GO:0004497">
    <property type="term" value="F:monooxygenase activity"/>
    <property type="evidence" value="ECO:0007669"/>
    <property type="project" value="UniProtKB-KW"/>
</dbReference>
<dbReference type="InterPro" id="IPR050121">
    <property type="entry name" value="Cytochrome_P450_monoxygenase"/>
</dbReference>
<dbReference type="GO" id="GO:0005506">
    <property type="term" value="F:iron ion binding"/>
    <property type="evidence" value="ECO:0007669"/>
    <property type="project" value="InterPro"/>
</dbReference>
<keyword evidence="9" id="KW-0812">Transmembrane</keyword>
<comment type="cofactor">
    <cofactor evidence="1 8">
        <name>heme</name>
        <dbReference type="ChEBI" id="CHEBI:30413"/>
    </cofactor>
</comment>
<dbReference type="AlphaFoldDB" id="A0A8G1RY11"/>
<evidence type="ECO:0000256" key="8">
    <source>
        <dbReference type="PIRSR" id="PIRSR602401-1"/>
    </source>
</evidence>
<dbReference type="EMBL" id="KZ824632">
    <property type="protein sequence ID" value="RAK79661.1"/>
    <property type="molecule type" value="Genomic_DNA"/>
</dbReference>
<keyword evidence="3 8" id="KW-0349">Heme</keyword>
<dbReference type="InterPro" id="IPR001128">
    <property type="entry name" value="Cyt_P450"/>
</dbReference>
<dbReference type="GeneID" id="63866500"/>
<dbReference type="PRINTS" id="PR00385">
    <property type="entry name" value="P450"/>
</dbReference>
<dbReference type="InterPro" id="IPR002401">
    <property type="entry name" value="Cyt_P450_E_grp-I"/>
</dbReference>
<evidence type="ECO:0000313" key="11">
    <source>
        <dbReference type="Proteomes" id="UP000249789"/>
    </source>
</evidence>
<dbReference type="Proteomes" id="UP000249789">
    <property type="component" value="Unassembled WGS sequence"/>
</dbReference>
<feature type="binding site" description="axial binding residue" evidence="8">
    <location>
        <position position="447"/>
    </location>
    <ligand>
        <name>heme</name>
        <dbReference type="ChEBI" id="CHEBI:30413"/>
    </ligand>
    <ligandPart>
        <name>Fe</name>
        <dbReference type="ChEBI" id="CHEBI:18248"/>
    </ligandPart>
</feature>
<dbReference type="OrthoDB" id="3945418at2759"/>
<dbReference type="SUPFAM" id="SSF48264">
    <property type="entry name" value="Cytochrome P450"/>
    <property type="match status" value="1"/>
</dbReference>
<keyword evidence="11" id="KW-1185">Reference proteome</keyword>
<proteinExistence type="inferred from homology"/>
<evidence type="ECO:0000313" key="10">
    <source>
        <dbReference type="EMBL" id="RAK79661.1"/>
    </source>
</evidence>
<dbReference type="PANTHER" id="PTHR24305">
    <property type="entry name" value="CYTOCHROME P450"/>
    <property type="match status" value="1"/>
</dbReference>
<dbReference type="PRINTS" id="PR00463">
    <property type="entry name" value="EP450I"/>
</dbReference>
<dbReference type="PANTHER" id="PTHR24305:SF157">
    <property type="entry name" value="N-ACETYLTRYPTOPHAN 6-HYDROXYLASE IVOC-RELATED"/>
    <property type="match status" value="1"/>
</dbReference>
<protein>
    <submittedName>
        <fullName evidence="10">Benzoate 4-monooxygenase cytochrome P450</fullName>
    </submittedName>
</protein>
<dbReference type="GO" id="GO:0020037">
    <property type="term" value="F:heme binding"/>
    <property type="evidence" value="ECO:0007669"/>
    <property type="project" value="InterPro"/>
</dbReference>
<evidence type="ECO:0000256" key="3">
    <source>
        <dbReference type="ARBA" id="ARBA00022617"/>
    </source>
</evidence>
<dbReference type="CDD" id="cd11062">
    <property type="entry name" value="CYP58-like"/>
    <property type="match status" value="1"/>
</dbReference>
<reference evidence="10 11" key="1">
    <citation type="submission" date="2018-02" db="EMBL/GenBank/DDBJ databases">
        <title>The genomes of Aspergillus section Nigri reveals drivers in fungal speciation.</title>
        <authorList>
            <consortium name="DOE Joint Genome Institute"/>
            <person name="Vesth T.C."/>
            <person name="Nybo J."/>
            <person name="Theobald S."/>
            <person name="Brandl J."/>
            <person name="Frisvad J.C."/>
            <person name="Nielsen K.F."/>
            <person name="Lyhne E.K."/>
            <person name="Kogle M.E."/>
            <person name="Kuo A."/>
            <person name="Riley R."/>
            <person name="Clum A."/>
            <person name="Nolan M."/>
            <person name="Lipzen A."/>
            <person name="Salamov A."/>
            <person name="Henrissat B."/>
            <person name="Wiebenga A."/>
            <person name="De vries R.P."/>
            <person name="Grigoriev I.V."/>
            <person name="Mortensen U.H."/>
            <person name="Andersen M.R."/>
            <person name="Baker S.E."/>
        </authorList>
    </citation>
    <scope>NUCLEOTIDE SEQUENCE [LARGE SCALE GENOMIC DNA]</scope>
    <source>
        <strain evidence="10 11">CBS 313.89</strain>
    </source>
</reference>
<evidence type="ECO:0000256" key="4">
    <source>
        <dbReference type="ARBA" id="ARBA00022723"/>
    </source>
</evidence>
<dbReference type="GO" id="GO:0016705">
    <property type="term" value="F:oxidoreductase activity, acting on paired donors, with incorporation or reduction of molecular oxygen"/>
    <property type="evidence" value="ECO:0007669"/>
    <property type="project" value="InterPro"/>
</dbReference>
<gene>
    <name evidence="10" type="ORF">BO72DRAFT_504909</name>
</gene>
<organism evidence="10 11">
    <name type="scientific">Aspergillus fijiensis CBS 313.89</name>
    <dbReference type="NCBI Taxonomy" id="1448319"/>
    <lineage>
        <taxon>Eukaryota</taxon>
        <taxon>Fungi</taxon>
        <taxon>Dikarya</taxon>
        <taxon>Ascomycota</taxon>
        <taxon>Pezizomycotina</taxon>
        <taxon>Eurotiomycetes</taxon>
        <taxon>Eurotiomycetidae</taxon>
        <taxon>Eurotiales</taxon>
        <taxon>Aspergillaceae</taxon>
        <taxon>Aspergillus</taxon>
    </lineage>
</organism>
<comment type="similarity">
    <text evidence="2">Belongs to the cytochrome P450 family.</text>
</comment>
<keyword evidence="9" id="KW-1133">Transmembrane helix</keyword>
<feature type="transmembrane region" description="Helical" evidence="9">
    <location>
        <begin position="12"/>
        <end position="34"/>
    </location>
</feature>
<evidence type="ECO:0000256" key="5">
    <source>
        <dbReference type="ARBA" id="ARBA00023002"/>
    </source>
</evidence>
<dbReference type="InterPro" id="IPR036396">
    <property type="entry name" value="Cyt_P450_sf"/>
</dbReference>
<sequence length="518" mass="59154">MGAPRFITPLHLLLIFGGTFLAYILCTLVHRLALSPLARFPGPKLAAATRWYEFYFDVVKEGQFMLEIERMHERYGPVVRISPFELHIKDPDFYNTLYSGPLHKREKYSWFVSAQAPGTTFAASGHGHHRARRGILASFFSKQSIRAFEPDIIRRIDSVCWHLENAMKQGKAVELHTLFINFAVDTVSLFAFGPRYCFNTLDYPVLTDMWKKGVNSIFETLILLRHLPFLYTVSRYFPAWICCLIQAQYRNIKPVEEAIEERMTELFNSRKAQVWDKSIFASILQDDGKHPSTETTLPRLIDEAKFLLVAGTDAPSQVMAITLFHVLRNPRVHARLKDELTQALPRAAMTPSWQEMEKLPYLSAVIKEGLRLSAVVTSRLPRIAPDETLYCDGWEIPPGTPVSMSTHFILRGPDIFPRPMEFWPERWETNPELERYLVPFSKGSQACLGPSMAYCWLNLVLATVLRRFRLELFDTSENNVATVRDCFNGQTAPGQNCIQVKVLGCQAPTNTLTSDQVG</sequence>
<evidence type="ECO:0000256" key="6">
    <source>
        <dbReference type="ARBA" id="ARBA00023004"/>
    </source>
</evidence>
<evidence type="ECO:0000256" key="9">
    <source>
        <dbReference type="SAM" id="Phobius"/>
    </source>
</evidence>
<accession>A0A8G1RY11</accession>